<sequence length="259" mass="31693">MDVAHKRESWDTRPETTKEEERTLRKPWTEDWLRNQSEILKDRQYRWMFEHRPARRFRITIKEALLKPVDPSLPKRNSMNVRERAAAIIREELYFYPPVMEQIIQGIDHFESWNRDTAREYINRAQKEIDEEWKKADEWEAEVELARKNKVEKHPFREAWDDLFLLCRAGSEKLKRMPGDVRTFKFLFEKKRREEYVQSMAWFLKAKRDAIVRTFEFLWMKGGEQKAWEEMSWLERWMVTINGPCGGTQVPWTRHVEKK</sequence>
<evidence type="ECO:0000256" key="1">
    <source>
        <dbReference type="SAM" id="MobiDB-lite"/>
    </source>
</evidence>
<gene>
    <name evidence="2" type="ORF">SBOR_5847</name>
</gene>
<feature type="region of interest" description="Disordered" evidence="1">
    <location>
        <begin position="1"/>
        <end position="24"/>
    </location>
</feature>
<dbReference type="HOGENOM" id="CLU_1074263_0_0_1"/>
<name>W9CG72_SCLBF</name>
<organism evidence="2 3">
    <name type="scientific">Sclerotinia borealis (strain F-4128)</name>
    <dbReference type="NCBI Taxonomy" id="1432307"/>
    <lineage>
        <taxon>Eukaryota</taxon>
        <taxon>Fungi</taxon>
        <taxon>Dikarya</taxon>
        <taxon>Ascomycota</taxon>
        <taxon>Pezizomycotina</taxon>
        <taxon>Leotiomycetes</taxon>
        <taxon>Helotiales</taxon>
        <taxon>Sclerotiniaceae</taxon>
        <taxon>Sclerotinia</taxon>
    </lineage>
</organism>
<protein>
    <submittedName>
        <fullName evidence="2">Uncharacterized protein</fullName>
    </submittedName>
</protein>
<comment type="caution">
    <text evidence="2">The sequence shown here is derived from an EMBL/GenBank/DDBJ whole genome shotgun (WGS) entry which is preliminary data.</text>
</comment>
<keyword evidence="3" id="KW-1185">Reference proteome</keyword>
<dbReference type="EMBL" id="AYSA01000291">
    <property type="protein sequence ID" value="ESZ93749.1"/>
    <property type="molecule type" value="Genomic_DNA"/>
</dbReference>
<accession>W9CG72</accession>
<reference evidence="2 3" key="1">
    <citation type="journal article" date="2014" name="Genome Announc.">
        <title>Draft genome sequence of Sclerotinia borealis, a psychrophilic plant pathogenic fungus.</title>
        <authorList>
            <person name="Mardanov A.V."/>
            <person name="Beletsky A.V."/>
            <person name="Kadnikov V.V."/>
            <person name="Ignatov A.N."/>
            <person name="Ravin N.V."/>
        </authorList>
    </citation>
    <scope>NUCLEOTIDE SEQUENCE [LARGE SCALE GENOMIC DNA]</scope>
    <source>
        <strain evidence="3">F-4157</strain>
    </source>
</reference>
<proteinExistence type="predicted"/>
<dbReference type="AlphaFoldDB" id="W9CG72"/>
<dbReference type="Proteomes" id="UP000019487">
    <property type="component" value="Unassembled WGS sequence"/>
</dbReference>
<evidence type="ECO:0000313" key="2">
    <source>
        <dbReference type="EMBL" id="ESZ93749.1"/>
    </source>
</evidence>
<dbReference type="OrthoDB" id="3564120at2759"/>
<evidence type="ECO:0000313" key="3">
    <source>
        <dbReference type="Proteomes" id="UP000019487"/>
    </source>
</evidence>